<dbReference type="AlphaFoldDB" id="A0A1I0IUZ5"/>
<protein>
    <submittedName>
        <fullName evidence="1">Uncharacterized protein</fullName>
    </submittedName>
</protein>
<reference evidence="2" key="1">
    <citation type="submission" date="2016-10" db="EMBL/GenBank/DDBJ databases">
        <authorList>
            <person name="Varghese N."/>
            <person name="Submissions S."/>
        </authorList>
    </citation>
    <scope>NUCLEOTIDE SEQUENCE [LARGE SCALE GENOMIC DNA]</scope>
    <source>
        <strain evidence="2">NLAE-zl-G277</strain>
    </source>
</reference>
<sequence length="83" mass="9428">MTINDDLIMELQDNILEVQKHFQALRDIVNVLQYGFDVVEDGNMSFAVSSLWVIEEQLKLIDGKMAVGVNTMDTIIKQSNQNV</sequence>
<accession>A0A1I0IUZ5</accession>
<dbReference type="Proteomes" id="UP000198508">
    <property type="component" value="Unassembled WGS sequence"/>
</dbReference>
<dbReference type="EMBL" id="FOIM01000023">
    <property type="protein sequence ID" value="SEU00416.1"/>
    <property type="molecule type" value="Genomic_DNA"/>
</dbReference>
<proteinExistence type="predicted"/>
<keyword evidence="2" id="KW-1185">Reference proteome</keyword>
<name>A0A1I0IUZ5_9FIRM</name>
<evidence type="ECO:0000313" key="2">
    <source>
        <dbReference type="Proteomes" id="UP000198508"/>
    </source>
</evidence>
<organism evidence="1 2">
    <name type="scientific">Enterocloster lavalensis</name>
    <dbReference type="NCBI Taxonomy" id="460384"/>
    <lineage>
        <taxon>Bacteria</taxon>
        <taxon>Bacillati</taxon>
        <taxon>Bacillota</taxon>
        <taxon>Clostridia</taxon>
        <taxon>Lachnospirales</taxon>
        <taxon>Lachnospiraceae</taxon>
        <taxon>Enterocloster</taxon>
    </lineage>
</organism>
<dbReference type="RefSeq" id="WP_092367704.1">
    <property type="nucleotide sequence ID" value="NZ_FOIM01000023.1"/>
</dbReference>
<gene>
    <name evidence="1" type="ORF">SAMN05216313_12388</name>
</gene>
<evidence type="ECO:0000313" key="1">
    <source>
        <dbReference type="EMBL" id="SEU00416.1"/>
    </source>
</evidence>
<dbReference type="GeneID" id="93281574"/>